<dbReference type="PRINTS" id="PR00039">
    <property type="entry name" value="HTHLYSR"/>
</dbReference>
<dbReference type="PROSITE" id="PS50931">
    <property type="entry name" value="HTH_LYSR"/>
    <property type="match status" value="1"/>
</dbReference>
<dbReference type="InterPro" id="IPR000847">
    <property type="entry name" value="LysR_HTH_N"/>
</dbReference>
<dbReference type="Pfam" id="PF03466">
    <property type="entry name" value="LysR_substrate"/>
    <property type="match status" value="1"/>
</dbReference>
<keyword evidence="4" id="KW-0010">Activator</keyword>
<organism evidence="7 8">
    <name type="scientific">Corynebacterium bovis</name>
    <dbReference type="NCBI Taxonomy" id="36808"/>
    <lineage>
        <taxon>Bacteria</taxon>
        <taxon>Bacillati</taxon>
        <taxon>Actinomycetota</taxon>
        <taxon>Actinomycetes</taxon>
        <taxon>Mycobacteriales</taxon>
        <taxon>Corynebacteriaceae</taxon>
        <taxon>Corynebacterium</taxon>
    </lineage>
</organism>
<dbReference type="GO" id="GO:0003677">
    <property type="term" value="F:DNA binding"/>
    <property type="evidence" value="ECO:0007669"/>
    <property type="project" value="UniProtKB-KW"/>
</dbReference>
<evidence type="ECO:0000256" key="3">
    <source>
        <dbReference type="ARBA" id="ARBA00023125"/>
    </source>
</evidence>
<dbReference type="GO" id="GO:0032993">
    <property type="term" value="C:protein-DNA complex"/>
    <property type="evidence" value="ECO:0007669"/>
    <property type="project" value="TreeGrafter"/>
</dbReference>
<dbReference type="InterPro" id="IPR036390">
    <property type="entry name" value="WH_DNA-bd_sf"/>
</dbReference>
<comment type="caution">
    <text evidence="7">The sequence shown here is derived from an EMBL/GenBank/DDBJ whole genome shotgun (WGS) entry which is preliminary data.</text>
</comment>
<comment type="similarity">
    <text evidence="1">Belongs to the LysR transcriptional regulatory family.</text>
</comment>
<evidence type="ECO:0000256" key="4">
    <source>
        <dbReference type="ARBA" id="ARBA00023159"/>
    </source>
</evidence>
<evidence type="ECO:0000313" key="8">
    <source>
        <dbReference type="Proteomes" id="UP000278422"/>
    </source>
</evidence>
<name>A0A3R8PED8_9CORY</name>
<evidence type="ECO:0000256" key="2">
    <source>
        <dbReference type="ARBA" id="ARBA00023015"/>
    </source>
</evidence>
<proteinExistence type="inferred from homology"/>
<keyword evidence="3" id="KW-0238">DNA-binding</keyword>
<evidence type="ECO:0000256" key="5">
    <source>
        <dbReference type="ARBA" id="ARBA00023163"/>
    </source>
</evidence>
<dbReference type="InterPro" id="IPR005119">
    <property type="entry name" value="LysR_subst-bd"/>
</dbReference>
<feature type="domain" description="HTH lysR-type" evidence="6">
    <location>
        <begin position="17"/>
        <end position="74"/>
    </location>
</feature>
<dbReference type="Gene3D" id="1.10.10.10">
    <property type="entry name" value="Winged helix-like DNA-binding domain superfamily/Winged helix DNA-binding domain"/>
    <property type="match status" value="1"/>
</dbReference>
<gene>
    <name evidence="7" type="ORF">CXF42_08755</name>
</gene>
<dbReference type="InterPro" id="IPR036388">
    <property type="entry name" value="WH-like_DNA-bd_sf"/>
</dbReference>
<dbReference type="Proteomes" id="UP000278422">
    <property type="component" value="Unassembled WGS sequence"/>
</dbReference>
<dbReference type="GO" id="GO:0003700">
    <property type="term" value="F:DNA-binding transcription factor activity"/>
    <property type="evidence" value="ECO:0007669"/>
    <property type="project" value="InterPro"/>
</dbReference>
<dbReference type="SUPFAM" id="SSF53850">
    <property type="entry name" value="Periplasmic binding protein-like II"/>
    <property type="match status" value="1"/>
</dbReference>
<dbReference type="CDD" id="cd05466">
    <property type="entry name" value="PBP2_LTTR_substrate"/>
    <property type="match status" value="1"/>
</dbReference>
<sequence>MIGTAECGRGRRRANVVDIPHLRCFIAAYDELSFTRAAASLYVSTSALSQRIKALERHLDRVLFDRSTHVIRPTTEARRLYPEALQIVQSFDRLPEVVRDPGTGTRVRIAVPDVVGRGTRERLDRLTAGPDPRVAVEFIQMASLEMEGALLERSVDLALGRVPAVNPGVVEEWCTEEELVIIADAEALPGDGPVSLADLEGFTLVGGPKHWRLWRDTDYRRLRRAGITLDTGLPQLDVGGMMIHLRHHRRFSVVPEDSDIVCAVDRDVFVVRPFPGVTGEMRVLRRREDDWVRPVARALGAP</sequence>
<dbReference type="Gene3D" id="3.40.190.290">
    <property type="match status" value="1"/>
</dbReference>
<keyword evidence="2" id="KW-0805">Transcription regulation</keyword>
<dbReference type="AlphaFoldDB" id="A0A3R8PED8"/>
<dbReference type="PANTHER" id="PTHR30346:SF0">
    <property type="entry name" value="HCA OPERON TRANSCRIPTIONAL ACTIVATOR HCAR"/>
    <property type="match status" value="1"/>
</dbReference>
<reference evidence="7 8" key="1">
    <citation type="submission" date="2018-01" db="EMBL/GenBank/DDBJ databases">
        <title>Twenty Corynebacterium bovis Genomes.</title>
        <authorList>
            <person name="Gulvik C.A."/>
        </authorList>
    </citation>
    <scope>NUCLEOTIDE SEQUENCE [LARGE SCALE GENOMIC DNA]</scope>
    <source>
        <strain evidence="7 8">16-2004</strain>
    </source>
</reference>
<keyword evidence="8" id="KW-1185">Reference proteome</keyword>
<protein>
    <recommendedName>
        <fullName evidence="6">HTH lysR-type domain-containing protein</fullName>
    </recommendedName>
</protein>
<dbReference type="SUPFAM" id="SSF46785">
    <property type="entry name" value="Winged helix' DNA-binding domain"/>
    <property type="match status" value="1"/>
</dbReference>
<evidence type="ECO:0000256" key="1">
    <source>
        <dbReference type="ARBA" id="ARBA00009437"/>
    </source>
</evidence>
<evidence type="ECO:0000259" key="6">
    <source>
        <dbReference type="PROSITE" id="PS50931"/>
    </source>
</evidence>
<evidence type="ECO:0000313" key="7">
    <source>
        <dbReference type="EMBL" id="RRQ02919.1"/>
    </source>
</evidence>
<accession>A0A3R8PED8</accession>
<dbReference type="PANTHER" id="PTHR30346">
    <property type="entry name" value="TRANSCRIPTIONAL DUAL REGULATOR HCAR-RELATED"/>
    <property type="match status" value="1"/>
</dbReference>
<dbReference type="EMBL" id="PQNQ01000028">
    <property type="protein sequence ID" value="RRQ02919.1"/>
    <property type="molecule type" value="Genomic_DNA"/>
</dbReference>
<keyword evidence="5" id="KW-0804">Transcription</keyword>
<dbReference type="Pfam" id="PF00126">
    <property type="entry name" value="HTH_1"/>
    <property type="match status" value="1"/>
</dbReference>